<reference evidence="3" key="1">
    <citation type="journal article" date="2019" name="Int. J. Syst. Evol. Microbiol.">
        <title>The Global Catalogue of Microorganisms (GCM) 10K type strain sequencing project: providing services to taxonomists for standard genome sequencing and annotation.</title>
        <authorList>
            <consortium name="The Broad Institute Genomics Platform"/>
            <consortium name="The Broad Institute Genome Sequencing Center for Infectious Disease"/>
            <person name="Wu L."/>
            <person name="Ma J."/>
        </authorList>
    </citation>
    <scope>NUCLEOTIDE SEQUENCE [LARGE SCALE GENOMIC DNA]</scope>
    <source>
        <strain evidence="3">CCUG 55609</strain>
    </source>
</reference>
<dbReference type="SMART" id="SM00749">
    <property type="entry name" value="BON"/>
    <property type="match status" value="1"/>
</dbReference>
<dbReference type="InterPro" id="IPR014004">
    <property type="entry name" value="Transpt-assoc_nodulatn_dom_bac"/>
</dbReference>
<dbReference type="InterPro" id="IPR007055">
    <property type="entry name" value="BON_dom"/>
</dbReference>
<dbReference type="Pfam" id="PF04972">
    <property type="entry name" value="BON"/>
    <property type="match status" value="1"/>
</dbReference>
<name>A0ABW3Z2B1_MYCRA</name>
<dbReference type="PANTHER" id="PTHR34606:SF15">
    <property type="entry name" value="BON DOMAIN-CONTAINING PROTEIN"/>
    <property type="match status" value="1"/>
</dbReference>
<feature type="domain" description="BON" evidence="1">
    <location>
        <begin position="20"/>
        <end position="88"/>
    </location>
</feature>
<protein>
    <submittedName>
        <fullName evidence="2">BON domain-containing protein</fullName>
    </submittedName>
</protein>
<sequence>MVFKEGTFHGEVPEHFDGPDPAMLETAVADALAAAGTIDASDVAVTCENGTVFLTGRLGSLAEIDRAIAIARSVAGVSAVEARLSAGP</sequence>
<dbReference type="Gene3D" id="3.30.1340.30">
    <property type="match status" value="1"/>
</dbReference>
<dbReference type="InterPro" id="IPR051686">
    <property type="entry name" value="Lipoprotein_DolP"/>
</dbReference>
<evidence type="ECO:0000259" key="1">
    <source>
        <dbReference type="PROSITE" id="PS50914"/>
    </source>
</evidence>
<keyword evidence="3" id="KW-1185">Reference proteome</keyword>
<comment type="caution">
    <text evidence="2">The sequence shown here is derived from an EMBL/GenBank/DDBJ whole genome shotgun (WGS) entry which is preliminary data.</text>
</comment>
<organism evidence="2 3">
    <name type="scientific">Mycoplana ramosa</name>
    <name type="common">Mycoplana bullata</name>
    <dbReference type="NCBI Taxonomy" id="40837"/>
    <lineage>
        <taxon>Bacteria</taxon>
        <taxon>Pseudomonadati</taxon>
        <taxon>Pseudomonadota</taxon>
        <taxon>Alphaproteobacteria</taxon>
        <taxon>Hyphomicrobiales</taxon>
        <taxon>Rhizobiaceae</taxon>
        <taxon>Mycoplana</taxon>
    </lineage>
</organism>
<evidence type="ECO:0000313" key="2">
    <source>
        <dbReference type="EMBL" id="MFD1330277.1"/>
    </source>
</evidence>
<gene>
    <name evidence="2" type="ORF">ACFQ33_20520</name>
</gene>
<accession>A0ABW3Z2B1</accession>
<dbReference type="PROSITE" id="PS50914">
    <property type="entry name" value="BON"/>
    <property type="match status" value="1"/>
</dbReference>
<evidence type="ECO:0000313" key="3">
    <source>
        <dbReference type="Proteomes" id="UP001597173"/>
    </source>
</evidence>
<dbReference type="EMBL" id="JBHTNF010000021">
    <property type="protein sequence ID" value="MFD1330277.1"/>
    <property type="molecule type" value="Genomic_DNA"/>
</dbReference>
<dbReference type="PANTHER" id="PTHR34606">
    <property type="entry name" value="BON DOMAIN-CONTAINING PROTEIN"/>
    <property type="match status" value="1"/>
</dbReference>
<proteinExistence type="predicted"/>
<dbReference type="Proteomes" id="UP001597173">
    <property type="component" value="Unassembled WGS sequence"/>
</dbReference>
<dbReference type="RefSeq" id="WP_374840226.1">
    <property type="nucleotide sequence ID" value="NZ_JBHEEW010000014.1"/>
</dbReference>